<keyword evidence="1" id="KW-0732">Signal</keyword>
<proteinExistence type="predicted"/>
<dbReference type="EMBL" id="JAOQKJ010000010">
    <property type="protein sequence ID" value="MCU6745276.1"/>
    <property type="molecule type" value="Genomic_DNA"/>
</dbReference>
<name>A0ABT2T4V3_9FIRM</name>
<evidence type="ECO:0000313" key="2">
    <source>
        <dbReference type="EMBL" id="MCU6745276.1"/>
    </source>
</evidence>
<evidence type="ECO:0008006" key="4">
    <source>
        <dbReference type="Google" id="ProtNLM"/>
    </source>
</evidence>
<feature type="signal peptide" evidence="1">
    <location>
        <begin position="1"/>
        <end position="25"/>
    </location>
</feature>
<dbReference type="Proteomes" id="UP001652432">
    <property type="component" value="Unassembled WGS sequence"/>
</dbReference>
<keyword evidence="3" id="KW-1185">Reference proteome</keyword>
<reference evidence="2 3" key="1">
    <citation type="journal article" date="2021" name="ISME Commun">
        <title>Automated analysis of genomic sequences facilitates high-throughput and comprehensive description of bacteria.</title>
        <authorList>
            <person name="Hitch T.C.A."/>
        </authorList>
    </citation>
    <scope>NUCLEOTIDE SEQUENCE [LARGE SCALE GENOMIC DNA]</scope>
    <source>
        <strain evidence="2 3">Sanger_18</strain>
    </source>
</reference>
<accession>A0ABT2T4V3</accession>
<evidence type="ECO:0000313" key="3">
    <source>
        <dbReference type="Proteomes" id="UP001652432"/>
    </source>
</evidence>
<comment type="caution">
    <text evidence="2">The sequence shown here is derived from an EMBL/GenBank/DDBJ whole genome shotgun (WGS) entry which is preliminary data.</text>
</comment>
<sequence length="97" mass="10798">MKKKLMTIVICTMLCAALFAGCGRAEEKELTGTIDEIKDFMFVITDENDTPYSFTFEEKPEGLENVSEGDTVIVKYTGTISEVDPFEGEVISVEKTE</sequence>
<dbReference type="RefSeq" id="WP_262575313.1">
    <property type="nucleotide sequence ID" value="NZ_JAOQKJ010000010.1"/>
</dbReference>
<organism evidence="2 3">
    <name type="scientific">Suilimivivens aceti</name>
    <dbReference type="NCBI Taxonomy" id="2981774"/>
    <lineage>
        <taxon>Bacteria</taxon>
        <taxon>Bacillati</taxon>
        <taxon>Bacillota</taxon>
        <taxon>Clostridia</taxon>
        <taxon>Lachnospirales</taxon>
        <taxon>Lachnospiraceae</taxon>
        <taxon>Suilimivivens</taxon>
    </lineage>
</organism>
<evidence type="ECO:0000256" key="1">
    <source>
        <dbReference type="SAM" id="SignalP"/>
    </source>
</evidence>
<protein>
    <recommendedName>
        <fullName evidence="4">DUF1344 domain-containing protein</fullName>
    </recommendedName>
</protein>
<gene>
    <name evidence="2" type="ORF">OCV77_12385</name>
</gene>
<dbReference type="PROSITE" id="PS51257">
    <property type="entry name" value="PROKAR_LIPOPROTEIN"/>
    <property type="match status" value="1"/>
</dbReference>
<feature type="chain" id="PRO_5045253604" description="DUF1344 domain-containing protein" evidence="1">
    <location>
        <begin position="26"/>
        <end position="97"/>
    </location>
</feature>